<evidence type="ECO:0000256" key="1">
    <source>
        <dbReference type="SAM" id="Coils"/>
    </source>
</evidence>
<keyword evidence="1" id="KW-0175">Coiled coil</keyword>
<evidence type="ECO:0000256" key="2">
    <source>
        <dbReference type="SAM" id="MobiDB-lite"/>
    </source>
</evidence>
<dbReference type="EMBL" id="JAWIZZ010000031">
    <property type="protein sequence ID" value="KAK5781589.1"/>
    <property type="molecule type" value="Genomic_DNA"/>
</dbReference>
<reference evidence="4" key="1">
    <citation type="submission" date="2023-07" db="EMBL/GenBank/DDBJ databases">
        <title>A draft genome of Kazachstania heterogenica Y-27499.</title>
        <authorList>
            <person name="Donic C."/>
            <person name="Kralova J.S."/>
            <person name="Fidel L."/>
            <person name="Ben-Dor S."/>
            <person name="Jung S."/>
        </authorList>
    </citation>
    <scope>NUCLEOTIDE SEQUENCE [LARGE SCALE GENOMIC DNA]</scope>
    <source>
        <strain evidence="4">Y27499</strain>
    </source>
</reference>
<name>A0AAN7ZT40_9SACH</name>
<keyword evidence="4" id="KW-1185">Reference proteome</keyword>
<protein>
    <recommendedName>
        <fullName evidence="5">HDA1 complex subunit 3</fullName>
    </recommendedName>
</protein>
<sequence length="664" mass="76802">MNLLRILDDKPAPSIADAKTLGASGNTSGDYWLPTTMCLYQKELTDQIVSLHYSDILRYFETSDFKEDVVLESMKTMCQNSALVATHPFLLIDHFLPKSLIARDIPSHLCETSGKFTVLKDLITLVQDYETDTALVCRPGRTMDLVEALLLGSKIDIKRYDSNSIKSRQKKQKKVSYPCTVHLFPSEHWDIKNSPIDKNVERFDMLIALDHSVNTNNKDMINILTHGRRTKHKGDRSTATESRAPIVRLIAINSFEHCDLFFREKYSEDTREYLEAVTAAVVVLRDRVGVLPPDLRPIYNQHLGYLVEWLEDPSLPWPLPDIYTIKHYTSMDVERSLLSEVNYTQNDDLDSAFSNTNKKRSRMSRPQLNNHKESSVDSNDIANSTVPSFYESKRLKNDYSKNPTKQRKGILTGIIDNHDISSGNYHLSSDILTHRLMQSMAQVYYDLELQKKEIQMYDDVNPIEEFHTKFYSKEDIEMKEKLKKCDGSIESNKDCCQDLNKENKSFYQDTETLQKQFDDILEVFAKKGELASKLKDLILKKYDLEEIIKKETRKSESKDIESEYMKKEITRAHDSTEDSLKNINVLSMTCQKIEDDLKSVSNNFCVKSNQVSEEIKHLKQLHSKEKQLNKDLEEQLETLVKRLQQIPAQRVRTSQQAGYSSRKR</sequence>
<dbReference type="Pfam" id="PF11496">
    <property type="entry name" value="HDA2-3"/>
    <property type="match status" value="1"/>
</dbReference>
<proteinExistence type="predicted"/>
<feature type="coiled-coil region" evidence="1">
    <location>
        <begin position="615"/>
        <end position="649"/>
    </location>
</feature>
<comment type="caution">
    <text evidence="3">The sequence shown here is derived from an EMBL/GenBank/DDBJ whole genome shotgun (WGS) entry which is preliminary data.</text>
</comment>
<dbReference type="InterPro" id="IPR021006">
    <property type="entry name" value="Hda2/3"/>
</dbReference>
<gene>
    <name evidence="3" type="ORF">RI543_000771</name>
</gene>
<dbReference type="Gene3D" id="3.40.50.12360">
    <property type="match status" value="1"/>
</dbReference>
<dbReference type="AlphaFoldDB" id="A0AAN7ZT40"/>
<dbReference type="InterPro" id="IPR038609">
    <property type="entry name" value="HDA1_su2/3_sf"/>
</dbReference>
<organism evidence="3 4">
    <name type="scientific">Arxiozyma heterogenica</name>
    <dbReference type="NCBI Taxonomy" id="278026"/>
    <lineage>
        <taxon>Eukaryota</taxon>
        <taxon>Fungi</taxon>
        <taxon>Dikarya</taxon>
        <taxon>Ascomycota</taxon>
        <taxon>Saccharomycotina</taxon>
        <taxon>Saccharomycetes</taxon>
        <taxon>Saccharomycetales</taxon>
        <taxon>Saccharomycetaceae</taxon>
        <taxon>Arxiozyma</taxon>
    </lineage>
</organism>
<evidence type="ECO:0000313" key="3">
    <source>
        <dbReference type="EMBL" id="KAK5781589.1"/>
    </source>
</evidence>
<dbReference type="GO" id="GO:0070823">
    <property type="term" value="C:HDA1 complex"/>
    <property type="evidence" value="ECO:0007669"/>
    <property type="project" value="InterPro"/>
</dbReference>
<accession>A0AAN7ZT40</accession>
<evidence type="ECO:0008006" key="5">
    <source>
        <dbReference type="Google" id="ProtNLM"/>
    </source>
</evidence>
<dbReference type="PRINTS" id="PR02093">
    <property type="entry name" value="HDA1SUBUNIT3"/>
</dbReference>
<dbReference type="InterPro" id="IPR026216">
    <property type="entry name" value="HDA3"/>
</dbReference>
<feature type="region of interest" description="Disordered" evidence="2">
    <location>
        <begin position="349"/>
        <end position="383"/>
    </location>
</feature>
<dbReference type="Proteomes" id="UP001306508">
    <property type="component" value="Unassembled WGS sequence"/>
</dbReference>
<evidence type="ECO:0000313" key="4">
    <source>
        <dbReference type="Proteomes" id="UP001306508"/>
    </source>
</evidence>